<name>A0A1D3DZC9_9ACTN</name>
<dbReference type="Proteomes" id="UP000095329">
    <property type="component" value="Unassembled WGS sequence"/>
</dbReference>
<comment type="caution">
    <text evidence="2">The sequence shown here is derived from an EMBL/GenBank/DDBJ whole genome shotgun (WGS) entry which is preliminary data.</text>
</comment>
<protein>
    <recommendedName>
        <fullName evidence="4">ABC transmembrane type-1 domain-containing protein</fullName>
    </recommendedName>
</protein>
<organism evidence="2 3">
    <name type="scientific">Streptomyces thermolilacinus SPC6</name>
    <dbReference type="NCBI Taxonomy" id="1306406"/>
    <lineage>
        <taxon>Bacteria</taxon>
        <taxon>Bacillati</taxon>
        <taxon>Actinomycetota</taxon>
        <taxon>Actinomycetes</taxon>
        <taxon>Kitasatosporales</taxon>
        <taxon>Streptomycetaceae</taxon>
        <taxon>Streptomyces</taxon>
    </lineage>
</organism>
<evidence type="ECO:0000313" key="3">
    <source>
        <dbReference type="Proteomes" id="UP000095329"/>
    </source>
</evidence>
<reference evidence="2 3" key="1">
    <citation type="journal article" date="2013" name="Genome Announc.">
        <title>Genome Sequence of Streptomyces violaceusniger Strain SPC6, a Halotolerant Streptomycete That Exhibits Rapid Growth and Development.</title>
        <authorList>
            <person name="Chen X."/>
            <person name="Zhang B."/>
            <person name="Zhang W."/>
            <person name="Wu X."/>
            <person name="Zhang M."/>
            <person name="Chen T."/>
            <person name="Liu G."/>
            <person name="Dyson P."/>
        </authorList>
    </citation>
    <scope>NUCLEOTIDE SEQUENCE [LARGE SCALE GENOMIC DNA]</scope>
    <source>
        <strain evidence="2 3">SPC6</strain>
    </source>
</reference>
<proteinExistence type="predicted"/>
<keyword evidence="1" id="KW-1133">Transmembrane helix</keyword>
<dbReference type="STRING" id="1306406.J116_027765"/>
<gene>
    <name evidence="2" type="ORF">J116_027765</name>
</gene>
<dbReference type="AlphaFoldDB" id="A0A1D3DZC9"/>
<keyword evidence="1" id="KW-0472">Membrane</keyword>
<feature type="transmembrane region" description="Helical" evidence="1">
    <location>
        <begin position="25"/>
        <end position="47"/>
    </location>
</feature>
<dbReference type="EMBL" id="ASHX02000001">
    <property type="protein sequence ID" value="OEJ97682.1"/>
    <property type="molecule type" value="Genomic_DNA"/>
</dbReference>
<keyword evidence="3" id="KW-1185">Reference proteome</keyword>
<evidence type="ECO:0000256" key="1">
    <source>
        <dbReference type="SAM" id="Phobius"/>
    </source>
</evidence>
<sequence length="77" mass="7777">MKTVRAETLEAVWLGELLRPVRTRLGTAIGLQAVAAVVAVVPFAAVAELARVLLTDGPADTAAAWTVAAVAAGALAL</sequence>
<keyword evidence="1" id="KW-0812">Transmembrane</keyword>
<evidence type="ECO:0008006" key="4">
    <source>
        <dbReference type="Google" id="ProtNLM"/>
    </source>
</evidence>
<accession>A0A1D3DZC9</accession>
<evidence type="ECO:0000313" key="2">
    <source>
        <dbReference type="EMBL" id="OEJ97682.1"/>
    </source>
</evidence>